<feature type="compositionally biased region" description="Acidic residues" evidence="1">
    <location>
        <begin position="462"/>
        <end position="473"/>
    </location>
</feature>
<organism evidence="3 4">
    <name type="scientific">Pseudonocardia oceani</name>
    <dbReference type="NCBI Taxonomy" id="2792013"/>
    <lineage>
        <taxon>Bacteria</taxon>
        <taxon>Bacillati</taxon>
        <taxon>Actinomycetota</taxon>
        <taxon>Actinomycetes</taxon>
        <taxon>Pseudonocardiales</taxon>
        <taxon>Pseudonocardiaceae</taxon>
        <taxon>Pseudonocardia</taxon>
    </lineage>
</organism>
<protein>
    <submittedName>
        <fullName evidence="3">Uncharacterized protein</fullName>
    </submittedName>
</protein>
<feature type="compositionally biased region" description="Acidic residues" evidence="1">
    <location>
        <begin position="481"/>
        <end position="492"/>
    </location>
</feature>
<dbReference type="Pfam" id="PF19877">
    <property type="entry name" value="DUF6350"/>
    <property type="match status" value="1"/>
</dbReference>
<accession>A0ABS6U7H0</accession>
<feature type="transmembrane region" description="Helical" evidence="2">
    <location>
        <begin position="197"/>
        <end position="219"/>
    </location>
</feature>
<sequence length="581" mass="58066">MTRTLDAPDHEPGGSVVRPDADGFDRLRVLMAGAMGTVIVSYALLVPGAAAVVLTAGADVSLDSAFAAAIPLWLAAHLIPLALGGQPLSVLPLLPTLLVVGVVAVGAGWAVRRLGGHWRTDAGAVLATFAGAHSAVAVLGSALLPRATEVAAAPWAALVSSGLVAGGAATLGVVRVCGRPADPRVPPWAGAALRTGAVALTGLVGLGALALLGSLLLGAPAVGDAYADLAPDPGSGVGLTLLALAYLPNAVVGGVSWVLGPGFSVGSASVSPFGVSPGEPSVFPLFAALPDAPTPVWALLALAGPIAVGALTGVVARRAGDHAMPVAGVAVAGTAAVVGLLGALAGGRLAAGPYDPVRIPAELLVPSVLLLVGVPALLVVFLGRGRAPGEDPYEYEDDVEEPSVAVAADEPEDAAEVAGAAAVAADGTARERVARRRPALRDRRGIRERTRADAPAPASIEGEGEGEGEESPVEEVREDVSVDEVPLDEAPAEESPVPETADEEWPDEDDTDEERPAEATADERPAAVPVEAAGTADVPDVDEEPPAPRTVGELVALRARQAAERAARESADGSADRSADG</sequence>
<feature type="transmembrane region" description="Helical" evidence="2">
    <location>
        <begin position="328"/>
        <end position="351"/>
    </location>
</feature>
<feature type="transmembrane region" description="Helical" evidence="2">
    <location>
        <begin position="89"/>
        <end position="111"/>
    </location>
</feature>
<feature type="transmembrane region" description="Helical" evidence="2">
    <location>
        <begin position="296"/>
        <end position="316"/>
    </location>
</feature>
<feature type="transmembrane region" description="Helical" evidence="2">
    <location>
        <begin position="363"/>
        <end position="383"/>
    </location>
</feature>
<feature type="transmembrane region" description="Helical" evidence="2">
    <location>
        <begin position="123"/>
        <end position="143"/>
    </location>
</feature>
<feature type="transmembrane region" description="Helical" evidence="2">
    <location>
        <begin position="29"/>
        <end position="53"/>
    </location>
</feature>
<keyword evidence="2" id="KW-0472">Membrane</keyword>
<feature type="compositionally biased region" description="Basic and acidic residues" evidence="1">
    <location>
        <begin position="514"/>
        <end position="525"/>
    </location>
</feature>
<keyword evidence="2" id="KW-0812">Transmembrane</keyword>
<feature type="region of interest" description="Disordered" evidence="1">
    <location>
        <begin position="390"/>
        <end position="581"/>
    </location>
</feature>
<dbReference type="InterPro" id="IPR045931">
    <property type="entry name" value="DUF6350"/>
</dbReference>
<evidence type="ECO:0000313" key="4">
    <source>
        <dbReference type="Proteomes" id="UP000694300"/>
    </source>
</evidence>
<feature type="transmembrane region" description="Helical" evidence="2">
    <location>
        <begin position="65"/>
        <end position="83"/>
    </location>
</feature>
<dbReference type="Proteomes" id="UP000694300">
    <property type="component" value="Unassembled WGS sequence"/>
</dbReference>
<dbReference type="EMBL" id="JADQDF010000001">
    <property type="protein sequence ID" value="MBW0127901.1"/>
    <property type="molecule type" value="Genomic_DNA"/>
</dbReference>
<feature type="compositionally biased region" description="Acidic residues" evidence="1">
    <location>
        <begin position="500"/>
        <end position="513"/>
    </location>
</feature>
<feature type="compositionally biased region" description="Low complexity" evidence="1">
    <location>
        <begin position="416"/>
        <end position="426"/>
    </location>
</feature>
<evidence type="ECO:0000313" key="3">
    <source>
        <dbReference type="EMBL" id="MBW0127901.1"/>
    </source>
</evidence>
<comment type="caution">
    <text evidence="3">The sequence shown here is derived from an EMBL/GenBank/DDBJ whole genome shotgun (WGS) entry which is preliminary data.</text>
</comment>
<proteinExistence type="predicted"/>
<keyword evidence="4" id="KW-1185">Reference proteome</keyword>
<keyword evidence="2" id="KW-1133">Transmembrane helix</keyword>
<reference evidence="3 4" key="1">
    <citation type="submission" date="2020-11" db="EMBL/GenBank/DDBJ databases">
        <title>Pseudonocardia abyssalis sp. nov. and Pseudonocardia oceani sp. nov., description and phylogenomic analysis of two novel actinomycetes isolated from the deep Southern Ocean.</title>
        <authorList>
            <person name="Parra J."/>
        </authorList>
    </citation>
    <scope>NUCLEOTIDE SEQUENCE [LARGE SCALE GENOMIC DNA]</scope>
    <source>
        <strain evidence="4">KRD185</strain>
    </source>
</reference>
<feature type="compositionally biased region" description="Acidic residues" evidence="1">
    <location>
        <begin position="391"/>
        <end position="401"/>
    </location>
</feature>
<gene>
    <name evidence="3" type="ORF">I4I82_09390</name>
</gene>
<feature type="compositionally biased region" description="Basic and acidic residues" evidence="1">
    <location>
        <begin position="439"/>
        <end position="452"/>
    </location>
</feature>
<evidence type="ECO:0000256" key="2">
    <source>
        <dbReference type="SAM" id="Phobius"/>
    </source>
</evidence>
<dbReference type="RefSeq" id="WP_218595639.1">
    <property type="nucleotide sequence ID" value="NZ_JADQDE010000076.1"/>
</dbReference>
<feature type="transmembrane region" description="Helical" evidence="2">
    <location>
        <begin position="155"/>
        <end position="176"/>
    </location>
</feature>
<feature type="compositionally biased region" description="Basic and acidic residues" evidence="1">
    <location>
        <begin position="561"/>
        <end position="581"/>
    </location>
</feature>
<name>A0ABS6U7H0_9PSEU</name>
<evidence type="ECO:0000256" key="1">
    <source>
        <dbReference type="SAM" id="MobiDB-lite"/>
    </source>
</evidence>